<name>A0ABM1QDW8_CAMSA</name>
<proteinExistence type="predicted"/>
<evidence type="ECO:0000313" key="2">
    <source>
        <dbReference type="RefSeq" id="XP_019084956.1"/>
    </source>
</evidence>
<dbReference type="GeneID" id="104702665"/>
<evidence type="ECO:0000313" key="1">
    <source>
        <dbReference type="Proteomes" id="UP000694864"/>
    </source>
</evidence>
<reference evidence="2" key="2">
    <citation type="submission" date="2025-08" db="UniProtKB">
        <authorList>
            <consortium name="RefSeq"/>
        </authorList>
    </citation>
    <scope>IDENTIFICATION</scope>
    <source>
        <tissue evidence="2">Leaf</tissue>
    </source>
</reference>
<accession>A0ABM1QDW8</accession>
<dbReference type="Proteomes" id="UP000694864">
    <property type="component" value="Chromosome 1"/>
</dbReference>
<gene>
    <name evidence="2" type="primary">LOC104702665</name>
</gene>
<keyword evidence="1" id="KW-1185">Reference proteome</keyword>
<protein>
    <submittedName>
        <fullName evidence="2">Uncharacterized protein LOC104702665</fullName>
    </submittedName>
</protein>
<sequence>MGCVKPLFTPYLQKTSIRDVLEHDFVLSLMREVSGTDQEGLLRNLMSLLQLWFGTCQVKVTKEELRCPSQIPVLVLVFPLSIQEGWVQKLHLQGKHKKKTSFKQKWENFMGALKSPDAS</sequence>
<reference evidence="1" key="1">
    <citation type="journal article" date="2014" name="Nat. Commun.">
        <title>The emerging biofuel crop Camelina sativa retains a highly undifferentiated hexaploid genome structure.</title>
        <authorList>
            <person name="Kagale S."/>
            <person name="Koh C."/>
            <person name="Nixon J."/>
            <person name="Bollina V."/>
            <person name="Clarke W.E."/>
            <person name="Tuteja R."/>
            <person name="Spillane C."/>
            <person name="Robinson S.J."/>
            <person name="Links M.G."/>
            <person name="Clarke C."/>
            <person name="Higgins E.E."/>
            <person name="Huebert T."/>
            <person name="Sharpe A.G."/>
            <person name="Parkin I.A."/>
        </authorList>
    </citation>
    <scope>NUCLEOTIDE SEQUENCE [LARGE SCALE GENOMIC DNA]</scope>
    <source>
        <strain evidence="1">cv. DH55</strain>
    </source>
</reference>
<dbReference type="RefSeq" id="XP_019084956.1">
    <property type="nucleotide sequence ID" value="XM_019229411.1"/>
</dbReference>
<organism evidence="1 2">
    <name type="scientific">Camelina sativa</name>
    <name type="common">False flax</name>
    <name type="synonym">Myagrum sativum</name>
    <dbReference type="NCBI Taxonomy" id="90675"/>
    <lineage>
        <taxon>Eukaryota</taxon>
        <taxon>Viridiplantae</taxon>
        <taxon>Streptophyta</taxon>
        <taxon>Embryophyta</taxon>
        <taxon>Tracheophyta</taxon>
        <taxon>Spermatophyta</taxon>
        <taxon>Magnoliopsida</taxon>
        <taxon>eudicotyledons</taxon>
        <taxon>Gunneridae</taxon>
        <taxon>Pentapetalae</taxon>
        <taxon>rosids</taxon>
        <taxon>malvids</taxon>
        <taxon>Brassicales</taxon>
        <taxon>Brassicaceae</taxon>
        <taxon>Camelineae</taxon>
        <taxon>Camelina</taxon>
    </lineage>
</organism>